<dbReference type="EMBL" id="LSSK01000010">
    <property type="protein sequence ID" value="OMH86196.1"/>
    <property type="molecule type" value="Genomic_DNA"/>
</dbReference>
<reference evidence="4" key="1">
    <citation type="submission" date="2017-01" db="EMBL/GenBank/DDBJ databases">
        <authorList>
            <person name="Wang Y."/>
            <person name="White M."/>
            <person name="Kvist S."/>
            <person name="Moncalvo J.-M."/>
        </authorList>
    </citation>
    <scope>NUCLEOTIDE SEQUENCE [LARGE SCALE GENOMIC DNA]</scope>
    <source>
        <strain evidence="4">COL-18-3</strain>
    </source>
</reference>
<feature type="compositionally biased region" description="Low complexity" evidence="2">
    <location>
        <begin position="371"/>
        <end position="380"/>
    </location>
</feature>
<dbReference type="InterPro" id="IPR050767">
    <property type="entry name" value="Sel1_AlgK"/>
</dbReference>
<gene>
    <name evidence="3" type="ORF">AX774_g222</name>
</gene>
<dbReference type="Proteomes" id="UP000188320">
    <property type="component" value="Unassembled WGS sequence"/>
</dbReference>
<name>A0A1R1PZ30_ZANCU</name>
<evidence type="ECO:0000313" key="4">
    <source>
        <dbReference type="Proteomes" id="UP000188320"/>
    </source>
</evidence>
<dbReference type="GO" id="GO:0036503">
    <property type="term" value="P:ERAD pathway"/>
    <property type="evidence" value="ECO:0007669"/>
    <property type="project" value="TreeGrafter"/>
</dbReference>
<dbReference type="InterPro" id="IPR011990">
    <property type="entry name" value="TPR-like_helical_dom_sf"/>
</dbReference>
<organism evidence="3 4">
    <name type="scientific">Zancudomyces culisetae</name>
    <name type="common">Gut fungus</name>
    <name type="synonym">Smittium culisetae</name>
    <dbReference type="NCBI Taxonomy" id="1213189"/>
    <lineage>
        <taxon>Eukaryota</taxon>
        <taxon>Fungi</taxon>
        <taxon>Fungi incertae sedis</taxon>
        <taxon>Zoopagomycota</taxon>
        <taxon>Kickxellomycotina</taxon>
        <taxon>Harpellomycetes</taxon>
        <taxon>Harpellales</taxon>
        <taxon>Legeriomycetaceae</taxon>
        <taxon>Zancudomyces</taxon>
    </lineage>
</organism>
<dbReference type="Gene3D" id="1.25.40.10">
    <property type="entry name" value="Tetratricopeptide repeat domain"/>
    <property type="match status" value="2"/>
</dbReference>
<dbReference type="GO" id="GO:0005789">
    <property type="term" value="C:endoplasmic reticulum membrane"/>
    <property type="evidence" value="ECO:0007669"/>
    <property type="project" value="TreeGrafter"/>
</dbReference>
<comment type="caution">
    <text evidence="3">The sequence shown here is derived from an EMBL/GenBank/DDBJ whole genome shotgun (WGS) entry which is preliminary data.</text>
</comment>
<feature type="region of interest" description="Disordered" evidence="2">
    <location>
        <begin position="338"/>
        <end position="380"/>
    </location>
</feature>
<dbReference type="InterPro" id="IPR006597">
    <property type="entry name" value="Sel1-like"/>
</dbReference>
<comment type="similarity">
    <text evidence="1">Belongs to the sel-1 family.</text>
</comment>
<proteinExistence type="inferred from homology"/>
<dbReference type="PANTHER" id="PTHR11102">
    <property type="entry name" value="SEL-1-LIKE PROTEIN"/>
    <property type="match status" value="1"/>
</dbReference>
<evidence type="ECO:0000256" key="1">
    <source>
        <dbReference type="ARBA" id="ARBA00038101"/>
    </source>
</evidence>
<feature type="compositionally biased region" description="Basic and acidic residues" evidence="2">
    <location>
        <begin position="358"/>
        <end position="370"/>
    </location>
</feature>
<dbReference type="PANTHER" id="PTHR11102:SF147">
    <property type="entry name" value="SEL1L ADAPTOR SUBUNIT OF ERAD E3 UBIQUITIN LIGASE"/>
    <property type="match status" value="1"/>
</dbReference>
<accession>A0A1R1PZ30</accession>
<dbReference type="Pfam" id="PF08238">
    <property type="entry name" value="Sel1"/>
    <property type="match status" value="6"/>
</dbReference>
<dbReference type="SUPFAM" id="SSF81901">
    <property type="entry name" value="HCP-like"/>
    <property type="match status" value="2"/>
</dbReference>
<dbReference type="AlphaFoldDB" id="A0A1R1PZ30"/>
<evidence type="ECO:0000313" key="3">
    <source>
        <dbReference type="EMBL" id="OMH86196.1"/>
    </source>
</evidence>
<keyword evidence="4" id="KW-1185">Reference proteome</keyword>
<dbReference type="SMART" id="SM00671">
    <property type="entry name" value="SEL1"/>
    <property type="match status" value="5"/>
</dbReference>
<sequence>MLFNLDTLTLKKPNEVKHVDNAKKVCGMLGSIYLNGLGVKQDLGLAKQWLNLGLELKDGFSINALGQMYLDGLGVEQSTSTAKALFKQAAFEGSTDGLVNYALSLIDGSPTLAFEYFSKAKFFSSNIRAAYYMADMYRDGIGTFKSCTSAAYGYGGVGYMGDWAGSLLKEGDKAYERGAIESALLNYLIAAEIGMKVGIADTAYLLEKQIKLLEESGDEPLLFGNLKRYKKLLAVYYTRAANMRVPDARLKQGDMYYYGIGVDRDYGKASSAYLLSAENDGDAMGMYNIGYMYEFGIGVQRDYHLAKRWYDKSLEAYGENVGRLPLFGAPSIEDTRLGGANSPLVQKDGFGAGSLNRLDNKDDSSEKSSDKGNSNSVQTD</sequence>
<dbReference type="OrthoDB" id="27934at2759"/>
<protein>
    <submittedName>
        <fullName evidence="3">Protein sel-1-like protein</fullName>
    </submittedName>
</protein>
<evidence type="ECO:0000256" key="2">
    <source>
        <dbReference type="SAM" id="MobiDB-lite"/>
    </source>
</evidence>